<dbReference type="SUPFAM" id="SSF56176">
    <property type="entry name" value="FAD-binding/transporter-associated domain-like"/>
    <property type="match status" value="2"/>
</dbReference>
<dbReference type="Gene3D" id="3.30.465.10">
    <property type="match status" value="2"/>
</dbReference>
<dbReference type="InterPro" id="IPR051914">
    <property type="entry name" value="FAD-linked_OxidoTrans_Type4"/>
</dbReference>
<keyword evidence="3" id="KW-0285">Flavoprotein</keyword>
<name>A0A0B6WSV1_9BACT</name>
<evidence type="ECO:0000256" key="4">
    <source>
        <dbReference type="ARBA" id="ARBA00022827"/>
    </source>
</evidence>
<dbReference type="Gene3D" id="1.10.45.10">
    <property type="entry name" value="Vanillyl-alcohol Oxidase, Chain A, domain 4"/>
    <property type="match status" value="1"/>
</dbReference>
<dbReference type="GO" id="GO:0016491">
    <property type="term" value="F:oxidoreductase activity"/>
    <property type="evidence" value="ECO:0007669"/>
    <property type="project" value="UniProtKB-KW"/>
</dbReference>
<dbReference type="SUPFAM" id="SSF55103">
    <property type="entry name" value="FAD-linked oxidases, C-terminal domain"/>
    <property type="match status" value="2"/>
</dbReference>
<dbReference type="Pfam" id="PF02913">
    <property type="entry name" value="FAD-oxidase_C"/>
    <property type="match status" value="1"/>
</dbReference>
<evidence type="ECO:0000256" key="2">
    <source>
        <dbReference type="ARBA" id="ARBA00008000"/>
    </source>
</evidence>
<dbReference type="InterPro" id="IPR006094">
    <property type="entry name" value="Oxid_FAD_bind_N"/>
</dbReference>
<protein>
    <submittedName>
        <fullName evidence="7">FAD/FMN-dependent dehydrogenase</fullName>
    </submittedName>
</protein>
<dbReference type="RefSeq" id="WP_083437503.1">
    <property type="nucleotide sequence ID" value="NZ_CBXV010000001.1"/>
</dbReference>
<dbReference type="InterPro" id="IPR004113">
    <property type="entry name" value="FAD-bd_oxidored_4_C"/>
</dbReference>
<accession>A0A0B6WSV1</accession>
<keyword evidence="8" id="KW-1185">Reference proteome</keyword>
<dbReference type="InterPro" id="IPR016164">
    <property type="entry name" value="FAD-linked_Oxase-like_C"/>
</dbReference>
<evidence type="ECO:0000256" key="3">
    <source>
        <dbReference type="ARBA" id="ARBA00022630"/>
    </source>
</evidence>
<keyword evidence="4" id="KW-0274">FAD</keyword>
<proteinExistence type="inferred from homology"/>
<dbReference type="Proteomes" id="UP000031518">
    <property type="component" value="Unassembled WGS sequence"/>
</dbReference>
<dbReference type="PROSITE" id="PS51387">
    <property type="entry name" value="FAD_PCMH"/>
    <property type="match status" value="2"/>
</dbReference>
<organism evidence="7 8">
    <name type="scientific">Pyrinomonas methylaliphatogenes</name>
    <dbReference type="NCBI Taxonomy" id="454194"/>
    <lineage>
        <taxon>Bacteria</taxon>
        <taxon>Pseudomonadati</taxon>
        <taxon>Acidobacteriota</taxon>
        <taxon>Blastocatellia</taxon>
        <taxon>Blastocatellales</taxon>
        <taxon>Pyrinomonadaceae</taxon>
        <taxon>Pyrinomonas</taxon>
    </lineage>
</organism>
<feature type="domain" description="FAD-binding PCMH-type" evidence="6">
    <location>
        <begin position="35"/>
        <end position="213"/>
    </location>
</feature>
<dbReference type="Pfam" id="PF01565">
    <property type="entry name" value="FAD_binding_4"/>
    <property type="match status" value="2"/>
</dbReference>
<dbReference type="FunFam" id="3.30.70.2740:FF:000001">
    <property type="entry name" value="D-lactate dehydrogenase mitochondrial"/>
    <property type="match status" value="1"/>
</dbReference>
<dbReference type="InterPro" id="IPR016169">
    <property type="entry name" value="FAD-bd_PCMH_sub2"/>
</dbReference>
<gene>
    <name evidence="7" type="ORF">PYK22_00306</name>
</gene>
<dbReference type="PANTHER" id="PTHR42934:SF1">
    <property type="entry name" value="GLYCOLATE OXIDASE SUBUNIT GLCD"/>
    <property type="match status" value="1"/>
</dbReference>
<dbReference type="InterPro" id="IPR016166">
    <property type="entry name" value="FAD-bd_PCMH"/>
</dbReference>
<dbReference type="AlphaFoldDB" id="A0A0B6WSV1"/>
<feature type="domain" description="FAD-binding PCMH-type" evidence="6">
    <location>
        <begin position="528"/>
        <end position="705"/>
    </location>
</feature>
<dbReference type="PANTHER" id="PTHR42934">
    <property type="entry name" value="GLYCOLATE OXIDASE SUBUNIT GLCD"/>
    <property type="match status" value="1"/>
</dbReference>
<evidence type="ECO:0000256" key="5">
    <source>
        <dbReference type="ARBA" id="ARBA00023002"/>
    </source>
</evidence>
<comment type="cofactor">
    <cofactor evidence="1">
        <name>FAD</name>
        <dbReference type="ChEBI" id="CHEBI:57692"/>
    </cofactor>
</comment>
<sequence length="927" mass="100894">MKALIAELGAIVGRDQVIAEPDELLVYECDGLPHHKSLPRAVVFPRSTEEAAEVVRTLARHKTPFTPRGAGTGLSGGATALDQSVIIELSRMRRILEIAPEDRLAVVETGVINAHLSRAAAPFGLYYAPDPSSQATCTIGGNIAENAGGIHCLKYGVTVDHVLALRVVLPDGEIVQLGDSQEESSGYDLRGLFIGSEGTFGIATEATVRLMPLPPAVRTLLADFLDVESASRAVSAIIAAGIIPAALEMVDGATIRAVEASVFAAGLPLDAEAALLVELDGLEVGLDDEVEHVEAICREHGARTIRRAANERERAQLWAARKGAFGAMGRIAPDLLLQDAVVPRSRLPELLAETYRIGAKYGLIVANVFHAGDGNLHPYICFDSRDRDQVRRVKEASREIMEACVRAGGTITGEHGVGLDKSEYMRLIFSEDDLETMLRIRAAFDPERLCNPGKILPLPRTCGEARAVQKETTRRALSSDVATDVLLRQEIAAARARTRERILPAHRPIDLDDAWKAMAAIVGTDNVLAEDETLIISPTSFDQVSAVLNLAQMRGWSIVPAGSMTWLNPSSLPSQLVLSTRALARLIAHEPADLVVTAEAGLTFQELNRMLAAHNQWLPIDPPHDERTTLGGAVATGIDGPQSLGYGEMRSYVIGMRVALADGRIIKAGGRVVKNVAGYDLCKLFTGSRGTLGVILELTFKLRPRPEREATIIARSERIEKLSEIARVLLHARLFPVAVELLSPRLADEITGLSTGDSNYGLAIRYAGTARTVSYQLDQTRAILRTDHLTSETLDDDTGLWRALNHRSIAPKLVCRIESRPSALISSIGSIDGQLPTGYEWRASLGNGRLTLFKETVEFERDLSSFEKLYERARAAGCRVKIERAPEQFKDRVKGAFNQRLVRLNAEIKEALDPYRTFPRMESVIFG</sequence>
<dbReference type="STRING" id="454194.PYK22_00306"/>
<evidence type="ECO:0000313" key="7">
    <source>
        <dbReference type="EMBL" id="CDM64313.1"/>
    </source>
</evidence>
<comment type="similarity">
    <text evidence="2">Belongs to the FAD-binding oxidoreductase/transferase type 4 family.</text>
</comment>
<dbReference type="Gene3D" id="3.30.70.2740">
    <property type="match status" value="1"/>
</dbReference>
<evidence type="ECO:0000259" key="6">
    <source>
        <dbReference type="PROSITE" id="PS51387"/>
    </source>
</evidence>
<dbReference type="InterPro" id="IPR036318">
    <property type="entry name" value="FAD-bd_PCMH-like_sf"/>
</dbReference>
<reference evidence="7 8" key="2">
    <citation type="submission" date="2015-01" db="EMBL/GenBank/DDBJ databases">
        <title>Complete genome sequence of Pyrinomonas methylaliphatogenes type strain K22T.</title>
        <authorList>
            <person name="Lee K.C.Y."/>
            <person name="Power J.F."/>
            <person name="Dunfield P.F."/>
            <person name="Morgan X.C."/>
            <person name="Huttenhower C."/>
            <person name="Stott M.B."/>
        </authorList>
    </citation>
    <scope>NUCLEOTIDE SEQUENCE [LARGE SCALE GENOMIC DNA]</scope>
    <source>
        <strain evidence="7 8">K22</strain>
    </source>
</reference>
<evidence type="ECO:0000256" key="1">
    <source>
        <dbReference type="ARBA" id="ARBA00001974"/>
    </source>
</evidence>
<dbReference type="GO" id="GO:0071949">
    <property type="term" value="F:FAD binding"/>
    <property type="evidence" value="ECO:0007669"/>
    <property type="project" value="InterPro"/>
</dbReference>
<evidence type="ECO:0000313" key="8">
    <source>
        <dbReference type="Proteomes" id="UP000031518"/>
    </source>
</evidence>
<reference evidence="7 8" key="1">
    <citation type="submission" date="2013-12" db="EMBL/GenBank/DDBJ databases">
        <authorList>
            <person name="Stott M."/>
        </authorList>
    </citation>
    <scope>NUCLEOTIDE SEQUENCE [LARGE SCALE GENOMIC DNA]</scope>
    <source>
        <strain evidence="7 8">K22</strain>
    </source>
</reference>
<dbReference type="InterPro" id="IPR016171">
    <property type="entry name" value="Vanillyl_alc_oxidase_C-sub2"/>
</dbReference>
<keyword evidence="5" id="KW-0560">Oxidoreductase</keyword>
<dbReference type="EMBL" id="CBXV010000001">
    <property type="protein sequence ID" value="CDM64313.1"/>
    <property type="molecule type" value="Genomic_DNA"/>
</dbReference>